<keyword evidence="4 8" id="KW-0274">FAD</keyword>
<dbReference type="Pfam" id="PF00085">
    <property type="entry name" value="Thioredoxin"/>
    <property type="match status" value="1"/>
</dbReference>
<evidence type="ECO:0000256" key="2">
    <source>
        <dbReference type="ARBA" id="ARBA00022630"/>
    </source>
</evidence>
<feature type="region of interest" description="Disordered" evidence="9">
    <location>
        <begin position="157"/>
        <end position="180"/>
    </location>
</feature>
<dbReference type="CDD" id="cd02961">
    <property type="entry name" value="PDI_a_family"/>
    <property type="match status" value="1"/>
</dbReference>
<evidence type="ECO:0000256" key="1">
    <source>
        <dbReference type="ARBA" id="ARBA00001974"/>
    </source>
</evidence>
<evidence type="ECO:0000259" key="11">
    <source>
        <dbReference type="PROSITE" id="PS51324"/>
    </source>
</evidence>
<evidence type="ECO:0000256" key="6">
    <source>
        <dbReference type="ARBA" id="ARBA00023157"/>
    </source>
</evidence>
<evidence type="ECO:0000256" key="7">
    <source>
        <dbReference type="ARBA" id="ARBA00023180"/>
    </source>
</evidence>
<feature type="domain" description="ERV/ALR sulfhydryl oxidase" evidence="11">
    <location>
        <begin position="299"/>
        <end position="421"/>
    </location>
</feature>
<keyword evidence="5 8" id="KW-0560">Oxidoreductase</keyword>
<keyword evidence="8" id="KW-0812">Transmembrane</keyword>
<feature type="transmembrane region" description="Helical" evidence="8">
    <location>
        <begin position="501"/>
        <end position="517"/>
    </location>
</feature>
<comment type="caution">
    <text evidence="13">The sequence shown here is derived from an EMBL/GenBank/DDBJ whole genome shotgun (WGS) entry which is preliminary data.</text>
</comment>
<feature type="chain" id="PRO_5013388808" description="Sulfhydryl oxidase" evidence="10">
    <location>
        <begin position="17"/>
        <end position="523"/>
    </location>
</feature>
<accession>A0A1V9YR66</accession>
<dbReference type="PROSITE" id="PS51324">
    <property type="entry name" value="ERV_ALR"/>
    <property type="match status" value="1"/>
</dbReference>
<dbReference type="Gene3D" id="3.40.30.10">
    <property type="entry name" value="Glutaredoxin"/>
    <property type="match status" value="1"/>
</dbReference>
<evidence type="ECO:0000256" key="4">
    <source>
        <dbReference type="ARBA" id="ARBA00022827"/>
    </source>
</evidence>
<dbReference type="GO" id="GO:0003756">
    <property type="term" value="F:protein disulfide isomerase activity"/>
    <property type="evidence" value="ECO:0007669"/>
    <property type="project" value="TreeGrafter"/>
</dbReference>
<keyword evidence="2 8" id="KW-0285">Flavoprotein</keyword>
<dbReference type="GO" id="GO:0000139">
    <property type="term" value="C:Golgi membrane"/>
    <property type="evidence" value="ECO:0007669"/>
    <property type="project" value="TreeGrafter"/>
</dbReference>
<dbReference type="PROSITE" id="PS00194">
    <property type="entry name" value="THIOREDOXIN_1"/>
    <property type="match status" value="1"/>
</dbReference>
<dbReference type="PROSITE" id="PS51352">
    <property type="entry name" value="THIOREDOXIN_2"/>
    <property type="match status" value="1"/>
</dbReference>
<feature type="domain" description="Thioredoxin" evidence="12">
    <location>
        <begin position="8"/>
        <end position="148"/>
    </location>
</feature>
<protein>
    <recommendedName>
        <fullName evidence="8">Sulfhydryl oxidase</fullName>
        <ecNumber evidence="8">1.8.3.2</ecNumber>
    </recommendedName>
</protein>
<dbReference type="Pfam" id="PF04777">
    <property type="entry name" value="Evr1_Alr"/>
    <property type="match status" value="1"/>
</dbReference>
<dbReference type="InterPro" id="IPR036774">
    <property type="entry name" value="ERV/ALR_sulphydryl_oxid_sf"/>
</dbReference>
<evidence type="ECO:0000256" key="10">
    <source>
        <dbReference type="SAM" id="SignalP"/>
    </source>
</evidence>
<gene>
    <name evidence="13" type="ORF">ACHHYP_07039</name>
</gene>
<comment type="catalytic activity">
    <reaction evidence="8">
        <text>2 R'C(R)SH + O2 = R'C(R)S-S(R)CR' + H2O2</text>
        <dbReference type="Rhea" id="RHEA:17357"/>
        <dbReference type="ChEBI" id="CHEBI:15379"/>
        <dbReference type="ChEBI" id="CHEBI:16240"/>
        <dbReference type="ChEBI" id="CHEBI:16520"/>
        <dbReference type="ChEBI" id="CHEBI:17412"/>
        <dbReference type="EC" id="1.8.3.2"/>
    </reaction>
</comment>
<evidence type="ECO:0000256" key="5">
    <source>
        <dbReference type="ARBA" id="ARBA00023002"/>
    </source>
</evidence>
<evidence type="ECO:0000256" key="8">
    <source>
        <dbReference type="RuleBase" id="RU371123"/>
    </source>
</evidence>
<evidence type="ECO:0000256" key="3">
    <source>
        <dbReference type="ARBA" id="ARBA00022729"/>
    </source>
</evidence>
<dbReference type="GO" id="GO:0005615">
    <property type="term" value="C:extracellular space"/>
    <property type="evidence" value="ECO:0007669"/>
    <property type="project" value="TreeGrafter"/>
</dbReference>
<keyword evidence="8" id="KW-1133">Transmembrane helix</keyword>
<dbReference type="PANTHER" id="PTHR22897">
    <property type="entry name" value="QUIESCIN Q6-RELATED SULFHYDRYL OXIDASE"/>
    <property type="match status" value="1"/>
</dbReference>
<evidence type="ECO:0000313" key="13">
    <source>
        <dbReference type="EMBL" id="OQR88212.1"/>
    </source>
</evidence>
<keyword evidence="8" id="KW-0472">Membrane</keyword>
<dbReference type="InterPro" id="IPR036249">
    <property type="entry name" value="Thioredoxin-like_sf"/>
</dbReference>
<dbReference type="InterPro" id="IPR017937">
    <property type="entry name" value="Thioredoxin_CS"/>
</dbReference>
<dbReference type="InterPro" id="IPR017905">
    <property type="entry name" value="ERV/ALR_sulphydryl_oxidase"/>
</dbReference>
<dbReference type="AlphaFoldDB" id="A0A1V9YR66"/>
<keyword evidence="14" id="KW-1185">Reference proteome</keyword>
<keyword evidence="7" id="KW-0325">Glycoprotein</keyword>
<evidence type="ECO:0000256" key="9">
    <source>
        <dbReference type="SAM" id="MobiDB-lite"/>
    </source>
</evidence>
<reference evidence="13 14" key="1">
    <citation type="journal article" date="2014" name="Genome Biol. Evol.">
        <title>The secreted proteins of Achlya hypogyna and Thraustotheca clavata identify the ancestral oomycete secretome and reveal gene acquisitions by horizontal gene transfer.</title>
        <authorList>
            <person name="Misner I."/>
            <person name="Blouin N."/>
            <person name="Leonard G."/>
            <person name="Richards T.A."/>
            <person name="Lane C.E."/>
        </authorList>
    </citation>
    <scope>NUCLEOTIDE SEQUENCE [LARGE SCALE GENOMIC DNA]</scope>
    <source>
        <strain evidence="13 14">ATCC 48635</strain>
    </source>
</reference>
<dbReference type="InterPro" id="IPR039798">
    <property type="entry name" value="Sulfhydryl_oxidase"/>
</dbReference>
<dbReference type="GO" id="GO:0016971">
    <property type="term" value="F:flavin-dependent sulfhydryl oxidase activity"/>
    <property type="evidence" value="ECO:0007669"/>
    <property type="project" value="InterPro"/>
</dbReference>
<dbReference type="PANTHER" id="PTHR22897:SF8">
    <property type="entry name" value="SULFHYDRYL OXIDASE"/>
    <property type="match status" value="1"/>
</dbReference>
<dbReference type="Proteomes" id="UP000243579">
    <property type="component" value="Unassembled WGS sequence"/>
</dbReference>
<dbReference type="OrthoDB" id="59470at2759"/>
<keyword evidence="6" id="KW-1015">Disulfide bond</keyword>
<evidence type="ECO:0000313" key="14">
    <source>
        <dbReference type="Proteomes" id="UP000243579"/>
    </source>
</evidence>
<feature type="signal peptide" evidence="10">
    <location>
        <begin position="1"/>
        <end position="16"/>
    </location>
</feature>
<dbReference type="EMBL" id="JNBR01001401">
    <property type="protein sequence ID" value="OQR88212.1"/>
    <property type="molecule type" value="Genomic_DNA"/>
</dbReference>
<dbReference type="SUPFAM" id="SSF52833">
    <property type="entry name" value="Thioredoxin-like"/>
    <property type="match status" value="1"/>
</dbReference>
<dbReference type="InterPro" id="IPR013766">
    <property type="entry name" value="Thioredoxin_domain"/>
</dbReference>
<sequence>MLGALLAAAVAALATAMPMGDFDGLSAEPLFNASHPNITYLTDDNFDTLVVNGKGKPWLMDFYHPYCPHCRQFVPIFEEIAAYYKENGLVNIGALSCMDWYQCSKYNVKGFPTLILWNFDKKWNGENKRAVGEHTKEEVYGLVADQFRIQIYNETGSWPPEPTTTAPPPAPTTLRPLWEESKRPANTTTRVIDAAAAFVFGLKGGVFVGRQSLDDDALDALKEWIRVVSLTFPGPTYRLIIRSLYDALAPVAYLSETKWNAIVGAWQKSAVVTFHAHPMLNAAQATEEWMNLPHLFEGSGTHYAACELYTCGQWTLFHLMTMLNGHEPTAPHVGELAVAVVGAARRFVKHFFTCVPCREHFLKWNTVDTLAWMDKEEPSQKARALYLWLWKGHNAVNRRIRHYQWPKPAVCADCNTTELAHNTTNADVWVMPKVEAWLKQAYGFEEPMAPIVTQKRPLPVEFAEAAQHEPVVVSTTAFKAMQQQPQRHQQISQPTAPDLSLLWWYAVPVTAFGLYVFNQRRRR</sequence>
<feature type="compositionally biased region" description="Pro residues" evidence="9">
    <location>
        <begin position="159"/>
        <end position="171"/>
    </location>
</feature>
<comment type="cofactor">
    <cofactor evidence="1 8">
        <name>FAD</name>
        <dbReference type="ChEBI" id="CHEBI:57692"/>
    </cofactor>
</comment>
<dbReference type="Gene3D" id="1.20.120.310">
    <property type="entry name" value="ERV/ALR sulfhydryl oxidase domain"/>
    <property type="match status" value="1"/>
</dbReference>
<organism evidence="13 14">
    <name type="scientific">Achlya hypogyna</name>
    <name type="common">Oomycete</name>
    <name type="synonym">Protoachlya hypogyna</name>
    <dbReference type="NCBI Taxonomy" id="1202772"/>
    <lineage>
        <taxon>Eukaryota</taxon>
        <taxon>Sar</taxon>
        <taxon>Stramenopiles</taxon>
        <taxon>Oomycota</taxon>
        <taxon>Saprolegniomycetes</taxon>
        <taxon>Saprolegniales</taxon>
        <taxon>Achlyaceae</taxon>
        <taxon>Achlya</taxon>
    </lineage>
</organism>
<evidence type="ECO:0000259" key="12">
    <source>
        <dbReference type="PROSITE" id="PS51352"/>
    </source>
</evidence>
<dbReference type="EC" id="1.8.3.2" evidence="8"/>
<dbReference type="GO" id="GO:0006457">
    <property type="term" value="P:protein folding"/>
    <property type="evidence" value="ECO:0007669"/>
    <property type="project" value="TreeGrafter"/>
</dbReference>
<keyword evidence="3 10" id="KW-0732">Signal</keyword>
<name>A0A1V9YR66_ACHHY</name>
<dbReference type="SUPFAM" id="SSF69000">
    <property type="entry name" value="FAD-dependent thiol oxidase"/>
    <property type="match status" value="1"/>
</dbReference>
<proteinExistence type="predicted"/>